<sequence>MSFRNLDSTKDKIQYDKIQNAMRKKIKVCELSNLYSKIELGTFNTSNNPEIFVKEKRYHPARYPNWEYTNTSTVTDRIYILKKEAATDTPVSPDVSGFYILQKEVICGNRSVYKSEKSYSGKRYYLYKNDSNYWSLSSRFDCGVPTQSDGAYWAMKRTNMAGSLNPVDSSGAKGKYSLQESNAIFRGNVWIAYVPEQNGTTFYYSDDHLDQYESYDSVWIRAKWLIFSQEQSAKGKIKKSDKSITLDRPLGGGDYYGMKSGQPFYIYNLIEELDEEGEYYIDYDEKKLYIIMPDNADDIWISQSLSPIFRIQFINGVSLENLIFEYSIEDFVDFWAVNHCSVLNCTFRHGGKRGVYIYGTVNNNITRNVIYDTGAQSATLKCGNISQLVRGECHLDHNYANTSSQLQFTFVPAFSIEGCGNYMKHNLVENVPHVGYVYGGPELEISYNEAINICNSASDCGALYTGAHFEYRGGSIKYNFFHDSKGFGQPGGGSYVIGIYIDDNMSGQEIFGNVVANFVGNGIHHGGGRENNIYNNIFYHCTYGYHGDARGPYRYHYEAGMPYNLLENIEKNGVDRYNPPWSTKYPSLSRLPKTNEELKKPENQHWIMPEECDIWCNVMYASTKQDAGYQDGVENYIRRWEWNTNSSQDPMFFDAFNLDFRMRENGEIYKYNCWKEIPYENIGINKEDGCNEVIKHLIIIVVVLVLSF</sequence>
<evidence type="ECO:0000313" key="1">
    <source>
        <dbReference type="EMBL" id="ELP86214.1"/>
    </source>
</evidence>
<dbReference type="InterPro" id="IPR012334">
    <property type="entry name" value="Pectin_lyas_fold"/>
</dbReference>
<dbReference type="SUPFAM" id="SSF51126">
    <property type="entry name" value="Pectin lyase-like"/>
    <property type="match status" value="1"/>
</dbReference>
<gene>
    <name evidence="1" type="ORF">EIN_109780</name>
</gene>
<dbReference type="EMBL" id="KB207005">
    <property type="protein sequence ID" value="ELP86214.1"/>
    <property type="molecule type" value="Genomic_DNA"/>
</dbReference>
<organism evidence="1 2">
    <name type="scientific">Entamoeba invadens IP1</name>
    <dbReference type="NCBI Taxonomy" id="370355"/>
    <lineage>
        <taxon>Eukaryota</taxon>
        <taxon>Amoebozoa</taxon>
        <taxon>Evosea</taxon>
        <taxon>Archamoebae</taxon>
        <taxon>Mastigamoebida</taxon>
        <taxon>Entamoebidae</taxon>
        <taxon>Entamoeba</taxon>
    </lineage>
</organism>
<accession>A0A0A1U3P5</accession>
<dbReference type="GeneID" id="14885225"/>
<dbReference type="PANTHER" id="PTHR36453:SF1">
    <property type="entry name" value="RIGHT HANDED BETA HELIX DOMAIN-CONTAINING PROTEIN"/>
    <property type="match status" value="1"/>
</dbReference>
<dbReference type="OrthoDB" id="6080154at2759"/>
<dbReference type="KEGG" id="eiv:EIN_109780"/>
<dbReference type="InterPro" id="IPR011050">
    <property type="entry name" value="Pectin_lyase_fold/virulence"/>
</dbReference>
<dbReference type="Gene3D" id="2.160.20.10">
    <property type="entry name" value="Single-stranded right-handed beta-helix, Pectin lyase-like"/>
    <property type="match status" value="1"/>
</dbReference>
<name>A0A0A1U3P5_ENTIV</name>
<proteinExistence type="predicted"/>
<dbReference type="Proteomes" id="UP000014680">
    <property type="component" value="Unassembled WGS sequence"/>
</dbReference>
<evidence type="ECO:0008006" key="3">
    <source>
        <dbReference type="Google" id="ProtNLM"/>
    </source>
</evidence>
<dbReference type="RefSeq" id="XP_004185560.1">
    <property type="nucleotide sequence ID" value="XM_004185512.1"/>
</dbReference>
<protein>
    <recommendedName>
        <fullName evidence="3">Right handed beta helix domain-containing protein</fullName>
    </recommendedName>
</protein>
<dbReference type="VEuPathDB" id="AmoebaDB:EIN_109780"/>
<dbReference type="PANTHER" id="PTHR36453">
    <property type="entry name" value="SECRETED PROTEIN-RELATED"/>
    <property type="match status" value="1"/>
</dbReference>
<dbReference type="AlphaFoldDB" id="A0A0A1U3P5"/>
<evidence type="ECO:0000313" key="2">
    <source>
        <dbReference type="Proteomes" id="UP000014680"/>
    </source>
</evidence>
<keyword evidence="2" id="KW-1185">Reference proteome</keyword>
<reference evidence="1 2" key="1">
    <citation type="submission" date="2012-10" db="EMBL/GenBank/DDBJ databases">
        <authorList>
            <person name="Zafar N."/>
            <person name="Inman J."/>
            <person name="Hall N."/>
            <person name="Lorenzi H."/>
            <person name="Caler E."/>
        </authorList>
    </citation>
    <scope>NUCLEOTIDE SEQUENCE [LARGE SCALE GENOMIC DNA]</scope>
    <source>
        <strain evidence="1 2">IP1</strain>
    </source>
</reference>